<gene>
    <name evidence="2" type="ORF">SAMN05444351_4411</name>
</gene>
<proteinExistence type="predicted"/>
<dbReference type="Proteomes" id="UP000184471">
    <property type="component" value="Unassembled WGS sequence"/>
</dbReference>
<evidence type="ECO:0000313" key="3">
    <source>
        <dbReference type="Proteomes" id="UP000184471"/>
    </source>
</evidence>
<evidence type="ECO:0000256" key="1">
    <source>
        <dbReference type="SAM" id="MobiDB-lite"/>
    </source>
</evidence>
<accession>A0A1M5RLS6</accession>
<organism evidence="2 3">
    <name type="scientific">Geodermatophilus nigrescens</name>
    <dbReference type="NCBI Taxonomy" id="1070870"/>
    <lineage>
        <taxon>Bacteria</taxon>
        <taxon>Bacillati</taxon>
        <taxon>Actinomycetota</taxon>
        <taxon>Actinomycetes</taxon>
        <taxon>Geodermatophilales</taxon>
        <taxon>Geodermatophilaceae</taxon>
        <taxon>Geodermatophilus</taxon>
    </lineage>
</organism>
<keyword evidence="3" id="KW-1185">Reference proteome</keyword>
<dbReference type="STRING" id="1070870.SAMN05444351_4411"/>
<dbReference type="EMBL" id="FQVX01000006">
    <property type="protein sequence ID" value="SHH27150.1"/>
    <property type="molecule type" value="Genomic_DNA"/>
</dbReference>
<evidence type="ECO:0000313" key="2">
    <source>
        <dbReference type="EMBL" id="SHH27150.1"/>
    </source>
</evidence>
<name>A0A1M5RLS6_9ACTN</name>
<feature type="region of interest" description="Disordered" evidence="1">
    <location>
        <begin position="1"/>
        <end position="36"/>
    </location>
</feature>
<reference evidence="2 3" key="1">
    <citation type="submission" date="2016-11" db="EMBL/GenBank/DDBJ databases">
        <authorList>
            <person name="Jaros S."/>
            <person name="Januszkiewicz K."/>
            <person name="Wedrychowicz H."/>
        </authorList>
    </citation>
    <scope>NUCLEOTIDE SEQUENCE [LARGE SCALE GENOMIC DNA]</scope>
    <source>
        <strain evidence="2 3">DSM 45408</strain>
    </source>
</reference>
<sequence>MRAHGELSPVRVDLPWAGVAGPGDREADRPAGGYGP</sequence>
<protein>
    <submittedName>
        <fullName evidence="2">Uncharacterized protein</fullName>
    </submittedName>
</protein>
<dbReference type="AlphaFoldDB" id="A0A1M5RLS6"/>